<reference evidence="1 3" key="1">
    <citation type="submission" date="2019-12" db="EMBL/GenBank/DDBJ databases">
        <title>Microbes associate with the intestines of laboratory mice.</title>
        <authorList>
            <person name="Navarre W."/>
            <person name="Wong E."/>
        </authorList>
    </citation>
    <scope>NUCLEOTIDE SEQUENCE [LARGE SCALE GENOMIC DNA]</scope>
    <source>
        <strain evidence="1 3">NM51_B2-22</strain>
    </source>
</reference>
<gene>
    <name evidence="1" type="ORF">E5983_00280</name>
    <name evidence="2" type="ORF">HZY94_00300</name>
</gene>
<organism evidence="2 4">
    <name type="scientific">Streptococcus danieliae</name>
    <dbReference type="NCBI Taxonomy" id="747656"/>
    <lineage>
        <taxon>Bacteria</taxon>
        <taxon>Bacillati</taxon>
        <taxon>Bacillota</taxon>
        <taxon>Bacilli</taxon>
        <taxon>Lactobacillales</taxon>
        <taxon>Streptococcaceae</taxon>
        <taxon>Streptococcus</taxon>
    </lineage>
</organism>
<dbReference type="RefSeq" id="WP_160331946.1">
    <property type="nucleotide sequence ID" value="NZ_CATKDJ010000123.1"/>
</dbReference>
<evidence type="ECO:0000313" key="2">
    <source>
        <dbReference type="EMBL" id="NYS95659.1"/>
    </source>
</evidence>
<sequence length="199" mass="23546">MPVYTEAKIRKILKELALSRDGQLELRKEDRLTPAAKSFLKERNIQIFLQEQELPLESSEKVALEPEHFLYRIEPLLVQILFVQKSLYEAYEDSRLQQLEKYRLILTQMYQGHLLDDLADYGNGLNLDLGEAILNQGLDKAHLLTDFRLDRWQLELYQLYSLFRQVRIDLENDGKGEVAHRLAHLLRNLEELLWQLVED</sequence>
<dbReference type="AlphaFoldDB" id="A0A7Z0S3Y3"/>
<proteinExistence type="predicted"/>
<evidence type="ECO:0000313" key="4">
    <source>
        <dbReference type="Proteomes" id="UP000589521"/>
    </source>
</evidence>
<dbReference type="OrthoDB" id="306726at2"/>
<evidence type="ECO:0008006" key="5">
    <source>
        <dbReference type="Google" id="ProtNLM"/>
    </source>
</evidence>
<evidence type="ECO:0000313" key="1">
    <source>
        <dbReference type="EMBL" id="MVX58113.1"/>
    </source>
</evidence>
<accession>A0A7Z0S3Y3</accession>
<dbReference type="Proteomes" id="UP000461595">
    <property type="component" value="Unassembled WGS sequence"/>
</dbReference>
<protein>
    <recommendedName>
        <fullName evidence="5">Ethanolamine utilization cobalamin adenosyltransferase</fullName>
    </recommendedName>
</protein>
<comment type="caution">
    <text evidence="2">The sequence shown here is derived from an EMBL/GenBank/DDBJ whole genome shotgun (WGS) entry which is preliminary data.</text>
</comment>
<dbReference type="EMBL" id="WSRS01000001">
    <property type="protein sequence ID" value="MVX58113.1"/>
    <property type="molecule type" value="Genomic_DNA"/>
</dbReference>
<name>A0A7Z0S3Y3_9STRE</name>
<dbReference type="Proteomes" id="UP000589521">
    <property type="component" value="Unassembled WGS sequence"/>
</dbReference>
<reference evidence="2 4" key="2">
    <citation type="submission" date="2020-07" db="EMBL/GenBank/DDBJ databases">
        <title>MOT database genomes.</title>
        <authorList>
            <person name="Joseph S."/>
            <person name="Aduse-Opoku J."/>
            <person name="Hashim A."/>
            <person name="Wade W."/>
            <person name="Curtis M."/>
        </authorList>
    </citation>
    <scope>NUCLEOTIDE SEQUENCE [LARGE SCALE GENOMIC DNA]</scope>
    <source>
        <strain evidence="2 4">STR</strain>
    </source>
</reference>
<evidence type="ECO:0000313" key="3">
    <source>
        <dbReference type="Proteomes" id="UP000461595"/>
    </source>
</evidence>
<dbReference type="EMBL" id="JACBXX010000022">
    <property type="protein sequence ID" value="NYS95659.1"/>
    <property type="molecule type" value="Genomic_DNA"/>
</dbReference>